<evidence type="ECO:0000259" key="2">
    <source>
        <dbReference type="Pfam" id="PF16344"/>
    </source>
</evidence>
<feature type="domain" description="Protein FecR C-terminal" evidence="2">
    <location>
        <begin position="270"/>
        <end position="337"/>
    </location>
</feature>
<evidence type="ECO:0000313" key="4">
    <source>
        <dbReference type="Proteomes" id="UP000001635"/>
    </source>
</evidence>
<dbReference type="InterPro" id="IPR032508">
    <property type="entry name" value="FecR_C"/>
</dbReference>
<keyword evidence="4" id="KW-1185">Reference proteome</keyword>
<dbReference type="InterPro" id="IPR012373">
    <property type="entry name" value="Ferrdict_sens_TM"/>
</dbReference>
<dbReference type="PANTHER" id="PTHR30273:SF2">
    <property type="entry name" value="PROTEIN FECR"/>
    <property type="match status" value="1"/>
</dbReference>
<feature type="domain" description="FecR protein" evidence="1">
    <location>
        <begin position="140"/>
        <end position="222"/>
    </location>
</feature>
<sequence length="344" mass="39358">MDNFTKKWQDFHEGKLSKKEVIEFLNFLESDLGKSCYQKLLKATWAEEEEIKSVKKTQFSKAPSSKSHIDLPSTNDKDFFNRFYPSKIAAFKSIFKYAACLMALLMVFKTIDFWPDRLMQESKVEQEIVWLSKSNPQGIKSKILLPDSSWVYLNSGSEIKYPENFAINRQVILKGEAFFEVFSDKDHPFTVEASHIKTQVLGTSFNVNSLFPESVEIGLATGSLRILNGSSGEELILSPGEASNIPTGKEEMIKYNIDPKKIAPWKEGVLHFNDESFERVVKKLENWYGVEITIEGDIPKEKCNGDFQKNTYLTNVLKVLGHALNFNFDINKNQVTINTMNMNE</sequence>
<dbReference type="Pfam" id="PF04773">
    <property type="entry name" value="FecR"/>
    <property type="match status" value="1"/>
</dbReference>
<dbReference type="InterPro" id="IPR006860">
    <property type="entry name" value="FecR"/>
</dbReference>
<dbReference type="STRING" id="880070.Cycma_4126"/>
<dbReference type="HOGENOM" id="CLU_050192_2_2_10"/>
<dbReference type="eggNOG" id="COG3712">
    <property type="taxonomic scope" value="Bacteria"/>
</dbReference>
<evidence type="ECO:0000313" key="3">
    <source>
        <dbReference type="EMBL" id="AEL27830.1"/>
    </source>
</evidence>
<dbReference type="Gene3D" id="2.60.120.1440">
    <property type="match status" value="1"/>
</dbReference>
<dbReference type="GO" id="GO:0016989">
    <property type="term" value="F:sigma factor antagonist activity"/>
    <property type="evidence" value="ECO:0007669"/>
    <property type="project" value="TreeGrafter"/>
</dbReference>
<dbReference type="Pfam" id="PF16344">
    <property type="entry name" value="FecR_C"/>
    <property type="match status" value="1"/>
</dbReference>
<dbReference type="KEGG" id="cmr:Cycma_4126"/>
<evidence type="ECO:0000259" key="1">
    <source>
        <dbReference type="Pfam" id="PF04773"/>
    </source>
</evidence>
<dbReference type="RefSeq" id="WP_014022114.1">
    <property type="nucleotide sequence ID" value="NC_015914.1"/>
</dbReference>
<dbReference type="Proteomes" id="UP000001635">
    <property type="component" value="Chromosome"/>
</dbReference>
<gene>
    <name evidence="3" type="ordered locus">Cycma_4126</name>
</gene>
<accession>G0J850</accession>
<protein>
    <submittedName>
        <fullName evidence="3">Anti-FecI sigma factor, FecR</fullName>
    </submittedName>
</protein>
<dbReference type="EMBL" id="CP002955">
    <property type="protein sequence ID" value="AEL27830.1"/>
    <property type="molecule type" value="Genomic_DNA"/>
</dbReference>
<organism evidence="3 4">
    <name type="scientific">Cyclobacterium marinum (strain ATCC 25205 / DSM 745 / LMG 13164 / NCIMB 1802)</name>
    <name type="common">Flectobacillus marinus</name>
    <dbReference type="NCBI Taxonomy" id="880070"/>
    <lineage>
        <taxon>Bacteria</taxon>
        <taxon>Pseudomonadati</taxon>
        <taxon>Bacteroidota</taxon>
        <taxon>Cytophagia</taxon>
        <taxon>Cytophagales</taxon>
        <taxon>Cyclobacteriaceae</taxon>
        <taxon>Cyclobacterium</taxon>
    </lineage>
</organism>
<dbReference type="PIRSF" id="PIRSF018266">
    <property type="entry name" value="FecR"/>
    <property type="match status" value="1"/>
</dbReference>
<dbReference type="Gene3D" id="3.55.50.30">
    <property type="match status" value="1"/>
</dbReference>
<dbReference type="PANTHER" id="PTHR30273">
    <property type="entry name" value="PERIPLASMIC SIGNAL SENSOR AND SIGMA FACTOR ACTIVATOR FECR-RELATED"/>
    <property type="match status" value="1"/>
</dbReference>
<reference evidence="4" key="1">
    <citation type="submission" date="2011-07" db="EMBL/GenBank/DDBJ databases">
        <title>The complete genome of Cyclobacterium marinum DSM 745.</title>
        <authorList>
            <person name="Lucas S."/>
            <person name="Han J."/>
            <person name="Lapidus A."/>
            <person name="Bruce D."/>
            <person name="Goodwin L."/>
            <person name="Pitluck S."/>
            <person name="Peters L."/>
            <person name="Kyrpides N."/>
            <person name="Mavromatis K."/>
            <person name="Ivanova N."/>
            <person name="Ovchinnikova G."/>
            <person name="Chertkov O."/>
            <person name="Detter J.C."/>
            <person name="Tapia R."/>
            <person name="Han C."/>
            <person name="Land M."/>
            <person name="Hauser L."/>
            <person name="Markowitz V."/>
            <person name="Cheng J.-F."/>
            <person name="Hugenholtz P."/>
            <person name="Woyke T."/>
            <person name="Wu D."/>
            <person name="Tindall B."/>
            <person name="Schuetze A."/>
            <person name="Brambilla E."/>
            <person name="Klenk H.-P."/>
            <person name="Eisen J.A."/>
        </authorList>
    </citation>
    <scope>NUCLEOTIDE SEQUENCE [LARGE SCALE GENOMIC DNA]</scope>
    <source>
        <strain evidence="4">ATCC 25205 / DSM 745 / LMG 13164 / NCIMB 1802</strain>
    </source>
</reference>
<dbReference type="OrthoDB" id="1099916at2"/>
<name>G0J850_CYCMS</name>
<proteinExistence type="predicted"/>
<dbReference type="AlphaFoldDB" id="G0J850"/>